<dbReference type="InterPro" id="IPR052169">
    <property type="entry name" value="CW_Biosynth-Accessory"/>
</dbReference>
<keyword evidence="6" id="KW-1185">Reference proteome</keyword>
<evidence type="ECO:0000313" key="6">
    <source>
        <dbReference type="Proteomes" id="UP001614394"/>
    </source>
</evidence>
<feature type="chain" id="PRO_5045420500" evidence="3">
    <location>
        <begin position="25"/>
        <end position="379"/>
    </location>
</feature>
<keyword evidence="3" id="KW-0732">Signal</keyword>
<evidence type="ECO:0000313" key="5">
    <source>
        <dbReference type="EMBL" id="MFI9099303.1"/>
    </source>
</evidence>
<dbReference type="Pfam" id="PF09587">
    <property type="entry name" value="PGA_cap"/>
    <property type="match status" value="1"/>
</dbReference>
<feature type="domain" description="Capsule synthesis protein CapA" evidence="4">
    <location>
        <begin position="70"/>
        <end position="311"/>
    </location>
</feature>
<evidence type="ECO:0000256" key="3">
    <source>
        <dbReference type="SAM" id="SignalP"/>
    </source>
</evidence>
<dbReference type="SMART" id="SM00854">
    <property type="entry name" value="PGA_cap"/>
    <property type="match status" value="1"/>
</dbReference>
<evidence type="ECO:0000256" key="1">
    <source>
        <dbReference type="ARBA" id="ARBA00005662"/>
    </source>
</evidence>
<comment type="similarity">
    <text evidence="1">Belongs to the CapA family.</text>
</comment>
<name>A0ABW8BZM4_9ACTN</name>
<dbReference type="SUPFAM" id="SSF56300">
    <property type="entry name" value="Metallo-dependent phosphatases"/>
    <property type="match status" value="1"/>
</dbReference>
<evidence type="ECO:0000256" key="2">
    <source>
        <dbReference type="SAM" id="MobiDB-lite"/>
    </source>
</evidence>
<organism evidence="5 6">
    <name type="scientific">Streptomyces fildesensis</name>
    <dbReference type="NCBI Taxonomy" id="375757"/>
    <lineage>
        <taxon>Bacteria</taxon>
        <taxon>Bacillati</taxon>
        <taxon>Actinomycetota</taxon>
        <taxon>Actinomycetes</taxon>
        <taxon>Kitasatosporales</taxon>
        <taxon>Streptomycetaceae</taxon>
        <taxon>Streptomyces</taxon>
    </lineage>
</organism>
<sequence length="379" mass="39283">MLEGPRARRRVRMALGLALLTLSAACGSGSKPSPEVLAPVSGAPTAQVDGLPEGSVAPEATTPAAPGTITLAFGGDVHFTERTQPRLVNGMTEPAIGPLSKTLAAADFSMVNLETAITTRGTPQPKTYHFRTPATALDVLKKSGVDAVSMANNHAVDYGAQGLTDTLAAVEDAPIPVVGIGANEAQAYRPYLKTIRGVKLAVLAASQVQDITNQNWRATATKPGIASALEQTKLVAAVKAAKKKADVVVVYLHWGTEGQSCPGPEQKTIAAKLAAAGATAVVGTHAHVMLGSGMLRQTYVAYGMGNLLWYGTSPYPNSNDTGITTLTIAKGKVAGERFTPAFVDNRGVPMPQEDAAAKRINDRRAGLRGCTGLSAAPKK</sequence>
<dbReference type="RefSeq" id="WP_399643613.1">
    <property type="nucleotide sequence ID" value="NZ_JBITYG010000001.1"/>
</dbReference>
<comment type="caution">
    <text evidence="5">The sequence shown here is derived from an EMBL/GenBank/DDBJ whole genome shotgun (WGS) entry which is preliminary data.</text>
</comment>
<dbReference type="Gene3D" id="3.60.21.10">
    <property type="match status" value="1"/>
</dbReference>
<dbReference type="PANTHER" id="PTHR33393">
    <property type="entry name" value="POLYGLUTAMINE SYNTHESIS ACCESSORY PROTEIN RV0574C-RELATED"/>
    <property type="match status" value="1"/>
</dbReference>
<reference evidence="5 6" key="1">
    <citation type="submission" date="2024-10" db="EMBL/GenBank/DDBJ databases">
        <title>The Natural Products Discovery Center: Release of the First 8490 Sequenced Strains for Exploring Actinobacteria Biosynthetic Diversity.</title>
        <authorList>
            <person name="Kalkreuter E."/>
            <person name="Kautsar S.A."/>
            <person name="Yang D."/>
            <person name="Bader C.D."/>
            <person name="Teijaro C.N."/>
            <person name="Fluegel L."/>
            <person name="Davis C.M."/>
            <person name="Simpson J.R."/>
            <person name="Lauterbach L."/>
            <person name="Steele A.D."/>
            <person name="Gui C."/>
            <person name="Meng S."/>
            <person name="Li G."/>
            <person name="Viehrig K."/>
            <person name="Ye F."/>
            <person name="Su P."/>
            <person name="Kiefer A.F."/>
            <person name="Nichols A."/>
            <person name="Cepeda A.J."/>
            <person name="Yan W."/>
            <person name="Fan B."/>
            <person name="Jiang Y."/>
            <person name="Adhikari A."/>
            <person name="Zheng C.-J."/>
            <person name="Schuster L."/>
            <person name="Cowan T.M."/>
            <person name="Smanski M.J."/>
            <person name="Chevrette M.G."/>
            <person name="De Carvalho L.P.S."/>
            <person name="Shen B."/>
        </authorList>
    </citation>
    <scope>NUCLEOTIDE SEQUENCE [LARGE SCALE GENOMIC DNA]</scope>
    <source>
        <strain evidence="5 6">NPDC053399</strain>
    </source>
</reference>
<dbReference type="InterPro" id="IPR019079">
    <property type="entry name" value="Capsule_synth_CapA"/>
</dbReference>
<dbReference type="InterPro" id="IPR029052">
    <property type="entry name" value="Metallo-depent_PP-like"/>
</dbReference>
<dbReference type="PANTHER" id="PTHR33393:SF13">
    <property type="entry name" value="PGA BIOSYNTHESIS PROTEIN CAPA"/>
    <property type="match status" value="1"/>
</dbReference>
<feature type="region of interest" description="Disordered" evidence="2">
    <location>
        <begin position="31"/>
        <end position="63"/>
    </location>
</feature>
<feature type="signal peptide" evidence="3">
    <location>
        <begin position="1"/>
        <end position="24"/>
    </location>
</feature>
<dbReference type="Proteomes" id="UP001614394">
    <property type="component" value="Unassembled WGS sequence"/>
</dbReference>
<dbReference type="EMBL" id="JBITYG010000001">
    <property type="protein sequence ID" value="MFI9099303.1"/>
    <property type="molecule type" value="Genomic_DNA"/>
</dbReference>
<dbReference type="CDD" id="cd07381">
    <property type="entry name" value="MPP_CapA"/>
    <property type="match status" value="1"/>
</dbReference>
<accession>A0ABW8BZM4</accession>
<proteinExistence type="inferred from homology"/>
<protein>
    <submittedName>
        <fullName evidence="5">CapA family protein</fullName>
    </submittedName>
</protein>
<gene>
    <name evidence="5" type="ORF">ACIGXA_02175</name>
</gene>
<dbReference type="PROSITE" id="PS51257">
    <property type="entry name" value="PROKAR_LIPOPROTEIN"/>
    <property type="match status" value="1"/>
</dbReference>
<evidence type="ECO:0000259" key="4">
    <source>
        <dbReference type="SMART" id="SM00854"/>
    </source>
</evidence>